<evidence type="ECO:0000256" key="6">
    <source>
        <dbReference type="ARBA" id="ARBA00022553"/>
    </source>
</evidence>
<evidence type="ECO:0000256" key="14">
    <source>
        <dbReference type="ARBA" id="ARBA00023004"/>
    </source>
</evidence>
<evidence type="ECO:0000256" key="10">
    <source>
        <dbReference type="ARBA" id="ARBA00022782"/>
    </source>
</evidence>
<dbReference type="PANTHER" id="PTHR24082">
    <property type="entry name" value="NUCLEAR HORMONE RECEPTOR"/>
    <property type="match status" value="1"/>
</dbReference>
<evidence type="ECO:0000256" key="12">
    <source>
        <dbReference type="ARBA" id="ARBA00022843"/>
    </source>
</evidence>
<dbReference type="GO" id="GO:0045944">
    <property type="term" value="P:positive regulation of transcription by RNA polymerase II"/>
    <property type="evidence" value="ECO:0007669"/>
    <property type="project" value="TreeGrafter"/>
</dbReference>
<evidence type="ECO:0000256" key="20">
    <source>
        <dbReference type="ARBA" id="ARBA00023163"/>
    </source>
</evidence>
<dbReference type="InterPro" id="IPR001628">
    <property type="entry name" value="Znf_hrmn_rcpt"/>
</dbReference>
<dbReference type="InterPro" id="IPR001723">
    <property type="entry name" value="Nuclear_hrmn_rcpt"/>
</dbReference>
<keyword evidence="32" id="KW-1185">Reference proteome</keyword>
<keyword evidence="9 27" id="KW-0863">Zinc-finger</keyword>
<feature type="compositionally biased region" description="Pro residues" evidence="28">
    <location>
        <begin position="281"/>
        <end position="296"/>
    </location>
</feature>
<reference evidence="31 32" key="1">
    <citation type="journal article" date="2018" name="G3 (Bethesda)">
        <title>A High-Quality Reference Genome for the Invasive Mosquitofish Gambusia affinis Using a Chicago Library.</title>
        <authorList>
            <person name="Hoffberg S.L."/>
            <person name="Troendle N.J."/>
            <person name="Glenn T.C."/>
            <person name="Mahmud O."/>
            <person name="Louha S."/>
            <person name="Chalopin D."/>
            <person name="Bennetzen J.L."/>
            <person name="Mauricio R."/>
        </authorList>
    </citation>
    <scope>NUCLEOTIDE SEQUENCE [LARGE SCALE GENOMIC DNA]</scope>
    <source>
        <strain evidence="31">NE01/NJP1002.9</strain>
        <tissue evidence="31">Muscle</tissue>
    </source>
</reference>
<evidence type="ECO:0000256" key="11">
    <source>
        <dbReference type="ARBA" id="ARBA00022833"/>
    </source>
</evidence>
<dbReference type="Gene3D" id="3.30.50.10">
    <property type="entry name" value="Erythroid Transcription Factor GATA-1, subunit A"/>
    <property type="match status" value="1"/>
</dbReference>
<dbReference type="GO" id="GO:0048511">
    <property type="term" value="P:rhythmic process"/>
    <property type="evidence" value="ECO:0007669"/>
    <property type="project" value="UniProtKB-KW"/>
</dbReference>
<keyword evidence="21 27" id="KW-0675">Receptor</keyword>
<dbReference type="GO" id="GO:0009755">
    <property type="term" value="P:hormone-mediated signaling pathway"/>
    <property type="evidence" value="ECO:0007669"/>
    <property type="project" value="TreeGrafter"/>
</dbReference>
<protein>
    <recommendedName>
        <fullName evidence="24">Nuclear receptor subfamily 1 group D member 1</fullName>
    </recommendedName>
    <alternativeName>
        <fullName evidence="26">Rev-erbA-alpha</fullName>
    </alternativeName>
    <alternativeName>
        <fullName evidence="25">V-erbA-related protein 1</fullName>
    </alternativeName>
</protein>
<keyword evidence="14" id="KW-0408">Iron</keyword>
<evidence type="ECO:0000313" key="32">
    <source>
        <dbReference type="Proteomes" id="UP000250572"/>
    </source>
</evidence>
<keyword evidence="23" id="KW-0966">Cell projection</keyword>
<dbReference type="PROSITE" id="PS51843">
    <property type="entry name" value="NR_LBD"/>
    <property type="match status" value="1"/>
</dbReference>
<evidence type="ECO:0000256" key="19">
    <source>
        <dbReference type="ARBA" id="ARBA00023159"/>
    </source>
</evidence>
<evidence type="ECO:0000256" key="8">
    <source>
        <dbReference type="ARBA" id="ARBA00022723"/>
    </source>
</evidence>
<dbReference type="Pfam" id="PF00105">
    <property type="entry name" value="zf-C4"/>
    <property type="match status" value="1"/>
</dbReference>
<feature type="region of interest" description="Disordered" evidence="28">
    <location>
        <begin position="260"/>
        <end position="300"/>
    </location>
</feature>
<keyword evidence="18 27" id="KW-0238">DNA-binding</keyword>
<keyword evidence="4" id="KW-0963">Cytoplasm</keyword>
<comment type="subcellular location">
    <subcellularLocation>
        <location evidence="1">Cell projection</location>
        <location evidence="1">Dendrite</location>
    </subcellularLocation>
    <subcellularLocation>
        <location evidence="3">Cell projection</location>
        <location evidence="3">Dendritic spine</location>
    </subcellularLocation>
    <subcellularLocation>
        <location evidence="2">Cytoplasm</location>
    </subcellularLocation>
    <subcellularLocation>
        <location evidence="27">Nucleus</location>
    </subcellularLocation>
</comment>
<dbReference type="GO" id="GO:0000122">
    <property type="term" value="P:negative regulation of transcription by RNA polymerase II"/>
    <property type="evidence" value="ECO:0007669"/>
    <property type="project" value="TreeGrafter"/>
</dbReference>
<evidence type="ECO:0000256" key="2">
    <source>
        <dbReference type="ARBA" id="ARBA00004496"/>
    </source>
</evidence>
<keyword evidence="15 27" id="KW-0805">Transcription regulation</keyword>
<evidence type="ECO:0000256" key="18">
    <source>
        <dbReference type="ARBA" id="ARBA00023125"/>
    </source>
</evidence>
<dbReference type="Proteomes" id="UP000250572">
    <property type="component" value="Unassembled WGS sequence"/>
</dbReference>
<keyword evidence="16" id="KW-0770">Synapse</keyword>
<keyword evidence="7" id="KW-0349">Heme</keyword>
<evidence type="ECO:0000256" key="16">
    <source>
        <dbReference type="ARBA" id="ARBA00023018"/>
    </source>
</evidence>
<evidence type="ECO:0000256" key="3">
    <source>
        <dbReference type="ARBA" id="ARBA00004552"/>
    </source>
</evidence>
<keyword evidence="5" id="KW-0678">Repressor</keyword>
<dbReference type="Pfam" id="PF00104">
    <property type="entry name" value="Hormone_recep"/>
    <property type="match status" value="1"/>
</dbReference>
<dbReference type="GO" id="GO:0005737">
    <property type="term" value="C:cytoplasm"/>
    <property type="evidence" value="ECO:0007669"/>
    <property type="project" value="UniProtKB-SubCell"/>
</dbReference>
<dbReference type="InterPro" id="IPR000536">
    <property type="entry name" value="Nucl_hrmn_rcpt_lig-bd"/>
</dbReference>
<dbReference type="AlphaFoldDB" id="A0A315VZS7"/>
<evidence type="ECO:0000259" key="29">
    <source>
        <dbReference type="PROSITE" id="PS51030"/>
    </source>
</evidence>
<evidence type="ECO:0000256" key="7">
    <source>
        <dbReference type="ARBA" id="ARBA00022617"/>
    </source>
</evidence>
<evidence type="ECO:0000256" key="26">
    <source>
        <dbReference type="ARBA" id="ARBA00043097"/>
    </source>
</evidence>
<evidence type="ECO:0000256" key="15">
    <source>
        <dbReference type="ARBA" id="ARBA00023015"/>
    </source>
</evidence>
<dbReference type="GO" id="GO:0004879">
    <property type="term" value="F:nuclear receptor activity"/>
    <property type="evidence" value="ECO:0007669"/>
    <property type="project" value="TreeGrafter"/>
</dbReference>
<dbReference type="PRINTS" id="PR00047">
    <property type="entry name" value="STROIDFINGER"/>
</dbReference>
<evidence type="ECO:0000256" key="25">
    <source>
        <dbReference type="ARBA" id="ARBA00042197"/>
    </source>
</evidence>
<evidence type="ECO:0000256" key="21">
    <source>
        <dbReference type="ARBA" id="ARBA00023170"/>
    </source>
</evidence>
<organism evidence="31 32">
    <name type="scientific">Gambusia affinis</name>
    <name type="common">Western mosquitofish</name>
    <name type="synonym">Heterandria affinis</name>
    <dbReference type="NCBI Taxonomy" id="33528"/>
    <lineage>
        <taxon>Eukaryota</taxon>
        <taxon>Metazoa</taxon>
        <taxon>Chordata</taxon>
        <taxon>Craniata</taxon>
        <taxon>Vertebrata</taxon>
        <taxon>Euteleostomi</taxon>
        <taxon>Actinopterygii</taxon>
        <taxon>Neopterygii</taxon>
        <taxon>Teleostei</taxon>
        <taxon>Neoteleostei</taxon>
        <taxon>Acanthomorphata</taxon>
        <taxon>Ovalentaria</taxon>
        <taxon>Atherinomorphae</taxon>
        <taxon>Cyprinodontiformes</taxon>
        <taxon>Poeciliidae</taxon>
        <taxon>Poeciliinae</taxon>
        <taxon>Gambusia</taxon>
    </lineage>
</organism>
<evidence type="ECO:0000256" key="9">
    <source>
        <dbReference type="ARBA" id="ARBA00022771"/>
    </source>
</evidence>
<evidence type="ECO:0000256" key="28">
    <source>
        <dbReference type="SAM" id="MobiDB-lite"/>
    </source>
</evidence>
<dbReference type="GO" id="GO:0043197">
    <property type="term" value="C:dendritic spine"/>
    <property type="evidence" value="ECO:0007669"/>
    <property type="project" value="UniProtKB-SubCell"/>
</dbReference>
<feature type="region of interest" description="Disordered" evidence="28">
    <location>
        <begin position="32"/>
        <end position="99"/>
    </location>
</feature>
<proteinExistence type="inferred from homology"/>
<dbReference type="GO" id="GO:0005634">
    <property type="term" value="C:nucleus"/>
    <property type="evidence" value="ECO:0007669"/>
    <property type="project" value="UniProtKB-SubCell"/>
</dbReference>
<evidence type="ECO:0000256" key="22">
    <source>
        <dbReference type="ARBA" id="ARBA00023242"/>
    </source>
</evidence>
<feature type="region of interest" description="Disordered" evidence="28">
    <location>
        <begin position="1"/>
        <end position="20"/>
    </location>
</feature>
<sequence length="618" mass="66753">MEAPLNQSNANVTQRDAKLTKTEGGVISYVGSCGGSPSGASPDCGASPDSMDSGFASSSSSLPSFLSSDGSSSSAGGSPRGRDDAADASGPHRASPSKSVASLTKLNGMVLLCKVCRDVASGFHYGVHACEGCKGFFRRSIQQNIQYKKCVKSESCSIMRTNRNRCQQCRFKKCLSVGMSRDGEAAAAAVTLRPLTCPPGELSRVFPGSAPSCSHLCPPPLLSAAVRFGRIPKREKQRMLAEMQSAMNNMVNDQLQSDFQRATLSSSSSSSSSPEDTIGPQPSPPLPPPSSPPPSPGIQSTISAIACAHRETFLYAHDKLSDPQLSPAHRHPGGAELCPNHVRNGFRKNNNHKNTMDCFLQQGHDNTSNHHGNNGWSQHSSNVIGGQSHVTQRQSCPPKSRSGIVLACPMNLQPHADPLKTPQEIWEDFSLSFTPAVREVVEFAKHIPGFNALTQNDQVTLLKAGTFEVTHDVITDIRVLMVRFSSLFNMKEQTVTFVSGATYSLEELHAMGMNELLAAMFDFSQKLASLTLSAEELGLFTAVVLVSADRSGIENLPSVEHLQENLIRMLRRLVNKTTGGEPPVMDSPRFTKLLLRLPDLRTLNNMHSEKLLSFRIDP</sequence>
<keyword evidence="6" id="KW-0597">Phosphoprotein</keyword>
<dbReference type="SMART" id="SM00430">
    <property type="entry name" value="HOLI"/>
    <property type="match status" value="1"/>
</dbReference>
<evidence type="ECO:0000256" key="5">
    <source>
        <dbReference type="ARBA" id="ARBA00022491"/>
    </source>
</evidence>
<feature type="compositionally biased region" description="Low complexity" evidence="28">
    <location>
        <begin position="38"/>
        <end position="77"/>
    </location>
</feature>
<keyword evidence="19" id="KW-0010">Activator</keyword>
<dbReference type="GO" id="GO:0008270">
    <property type="term" value="F:zinc ion binding"/>
    <property type="evidence" value="ECO:0007669"/>
    <property type="project" value="UniProtKB-KW"/>
</dbReference>
<evidence type="ECO:0000313" key="31">
    <source>
        <dbReference type="EMBL" id="PWA28978.1"/>
    </source>
</evidence>
<evidence type="ECO:0000256" key="24">
    <source>
        <dbReference type="ARBA" id="ARBA00039258"/>
    </source>
</evidence>
<keyword evidence="22 27" id="KW-0539">Nucleus</keyword>
<feature type="compositionally biased region" description="Polar residues" evidence="28">
    <location>
        <begin position="1"/>
        <end position="14"/>
    </location>
</feature>
<evidence type="ECO:0000256" key="27">
    <source>
        <dbReference type="RuleBase" id="RU004334"/>
    </source>
</evidence>
<evidence type="ECO:0000259" key="30">
    <source>
        <dbReference type="PROSITE" id="PS51843"/>
    </source>
</evidence>
<feature type="domain" description="NR LBD" evidence="30">
    <location>
        <begin position="392"/>
        <end position="618"/>
    </location>
</feature>
<name>A0A315VZS7_GAMAF</name>
<accession>A0A315VZS7</accession>
<evidence type="ECO:0000256" key="1">
    <source>
        <dbReference type="ARBA" id="ARBA00004279"/>
    </source>
</evidence>
<dbReference type="SUPFAM" id="SSF48508">
    <property type="entry name" value="Nuclear receptor ligand-binding domain"/>
    <property type="match status" value="1"/>
</dbReference>
<dbReference type="CDD" id="cd07166">
    <property type="entry name" value="NR_DBD_REV_ERB"/>
    <property type="match status" value="1"/>
</dbReference>
<dbReference type="GO" id="GO:0000978">
    <property type="term" value="F:RNA polymerase II cis-regulatory region sequence-specific DNA binding"/>
    <property type="evidence" value="ECO:0007669"/>
    <property type="project" value="TreeGrafter"/>
</dbReference>
<gene>
    <name evidence="31" type="ORF">CCH79_00019815</name>
</gene>
<dbReference type="PANTHER" id="PTHR24082:SF113">
    <property type="entry name" value="NUCLEAR RECEPTOR SUBFAMILY 1 GROUP D MEMBER 1"/>
    <property type="match status" value="1"/>
</dbReference>
<feature type="domain" description="Nuclear receptor" evidence="29">
    <location>
        <begin position="110"/>
        <end position="186"/>
    </location>
</feature>
<evidence type="ECO:0000256" key="23">
    <source>
        <dbReference type="ARBA" id="ARBA00023273"/>
    </source>
</evidence>
<dbReference type="PRINTS" id="PR00398">
    <property type="entry name" value="STRDHORMONER"/>
</dbReference>
<dbReference type="EMBL" id="NHOQ01000711">
    <property type="protein sequence ID" value="PWA28978.1"/>
    <property type="molecule type" value="Genomic_DNA"/>
</dbReference>
<evidence type="ECO:0000256" key="4">
    <source>
        <dbReference type="ARBA" id="ARBA00022490"/>
    </source>
</evidence>
<keyword evidence="12" id="KW-0832">Ubl conjugation</keyword>
<keyword evidence="11 27" id="KW-0862">Zinc</keyword>
<dbReference type="PROSITE" id="PS00031">
    <property type="entry name" value="NUCLEAR_REC_DBD_1"/>
    <property type="match status" value="1"/>
</dbReference>
<evidence type="ECO:0000256" key="17">
    <source>
        <dbReference type="ARBA" id="ARBA00023108"/>
    </source>
</evidence>
<dbReference type="FunFam" id="3.30.50.10:FF:000084">
    <property type="entry name" value="PPARA"/>
    <property type="match status" value="1"/>
</dbReference>
<dbReference type="GO" id="GO:0030154">
    <property type="term" value="P:cell differentiation"/>
    <property type="evidence" value="ECO:0007669"/>
    <property type="project" value="UniProtKB-KW"/>
</dbReference>
<keyword evidence="13" id="KW-0007">Acetylation</keyword>
<comment type="similarity">
    <text evidence="27">Belongs to the nuclear hormone receptor family.</text>
</comment>
<evidence type="ECO:0000256" key="13">
    <source>
        <dbReference type="ARBA" id="ARBA00022990"/>
    </source>
</evidence>
<dbReference type="STRING" id="33528.ENSGAFP00000000673"/>
<dbReference type="SUPFAM" id="SSF57716">
    <property type="entry name" value="Glucocorticoid receptor-like (DNA-binding domain)"/>
    <property type="match status" value="1"/>
</dbReference>
<dbReference type="InterPro" id="IPR035500">
    <property type="entry name" value="NHR-like_dom_sf"/>
</dbReference>
<dbReference type="Gene3D" id="1.10.565.10">
    <property type="entry name" value="Retinoid X Receptor"/>
    <property type="match status" value="1"/>
</dbReference>
<keyword evidence="10" id="KW-0221">Differentiation</keyword>
<keyword evidence="17" id="KW-0090">Biological rhythms</keyword>
<dbReference type="InterPro" id="IPR050234">
    <property type="entry name" value="Nuclear_hormone_rcpt_NR1"/>
</dbReference>
<keyword evidence="8 27" id="KW-0479">Metal-binding</keyword>
<dbReference type="PROSITE" id="PS51030">
    <property type="entry name" value="NUCLEAR_REC_DBD_2"/>
    <property type="match status" value="1"/>
</dbReference>
<comment type="caution">
    <text evidence="31">The sequence shown here is derived from an EMBL/GenBank/DDBJ whole genome shotgun (WGS) entry which is preliminary data.</text>
</comment>
<keyword evidence="20 27" id="KW-0804">Transcription</keyword>
<dbReference type="InterPro" id="IPR013088">
    <property type="entry name" value="Znf_NHR/GATA"/>
</dbReference>
<dbReference type="SMART" id="SM00399">
    <property type="entry name" value="ZnF_C4"/>
    <property type="match status" value="1"/>
</dbReference>